<dbReference type="CDD" id="cd02969">
    <property type="entry name" value="PRX_like1"/>
    <property type="match status" value="1"/>
</dbReference>
<dbReference type="SUPFAM" id="SSF52833">
    <property type="entry name" value="Thioredoxin-like"/>
    <property type="match status" value="1"/>
</dbReference>
<name>A0AAJ5BG63_9GAMM</name>
<dbReference type="Gene3D" id="3.40.30.10">
    <property type="entry name" value="Glutaredoxin"/>
    <property type="match status" value="1"/>
</dbReference>
<evidence type="ECO:0000313" key="2">
    <source>
        <dbReference type="EMBL" id="SFC19038.1"/>
    </source>
</evidence>
<dbReference type="InterPro" id="IPR013766">
    <property type="entry name" value="Thioredoxin_domain"/>
</dbReference>
<dbReference type="Pfam" id="PF08534">
    <property type="entry name" value="Redoxin"/>
    <property type="match status" value="1"/>
</dbReference>
<gene>
    <name evidence="2" type="ORF">SAMN02745723_101610</name>
</gene>
<dbReference type="PROSITE" id="PS51352">
    <property type="entry name" value="THIOREDOXIN_2"/>
    <property type="match status" value="1"/>
</dbReference>
<proteinExistence type="predicted"/>
<feature type="domain" description="Thioredoxin" evidence="1">
    <location>
        <begin position="5"/>
        <end position="156"/>
    </location>
</feature>
<evidence type="ECO:0000259" key="1">
    <source>
        <dbReference type="PROSITE" id="PS51352"/>
    </source>
</evidence>
<dbReference type="InterPro" id="IPR047262">
    <property type="entry name" value="PRX-like1"/>
</dbReference>
<dbReference type="InterPro" id="IPR036249">
    <property type="entry name" value="Thioredoxin-like_sf"/>
</dbReference>
<dbReference type="EMBL" id="FOLW01000001">
    <property type="protein sequence ID" value="SFC19038.1"/>
    <property type="molecule type" value="Genomic_DNA"/>
</dbReference>
<dbReference type="PANTHER" id="PTHR43640:SF1">
    <property type="entry name" value="THIOREDOXIN-DEPENDENT PEROXIREDOXIN"/>
    <property type="match status" value="1"/>
</dbReference>
<reference evidence="2 3" key="1">
    <citation type="submission" date="2016-10" db="EMBL/GenBank/DDBJ databases">
        <authorList>
            <person name="Varghese N."/>
            <person name="Submissions S."/>
        </authorList>
    </citation>
    <scope>NUCLEOTIDE SEQUENCE [LARGE SCALE GENOMIC DNA]</scope>
    <source>
        <strain evidence="2 3">DSM 5563</strain>
    </source>
</reference>
<comment type="caution">
    <text evidence="2">The sequence shown here is derived from an EMBL/GenBank/DDBJ whole genome shotgun (WGS) entry which is preliminary data.</text>
</comment>
<protein>
    <submittedName>
        <fullName evidence="2">Peroxiredoxin</fullName>
    </submittedName>
</protein>
<dbReference type="GO" id="GO:0016491">
    <property type="term" value="F:oxidoreductase activity"/>
    <property type="evidence" value="ECO:0007669"/>
    <property type="project" value="InterPro"/>
</dbReference>
<organism evidence="2 3">
    <name type="scientific">Pragia fontium DSM 5563 = ATCC 49100</name>
    <dbReference type="NCBI Taxonomy" id="1122977"/>
    <lineage>
        <taxon>Bacteria</taxon>
        <taxon>Pseudomonadati</taxon>
        <taxon>Pseudomonadota</taxon>
        <taxon>Gammaproteobacteria</taxon>
        <taxon>Enterobacterales</taxon>
        <taxon>Budviciaceae</taxon>
        <taxon>Pragia</taxon>
    </lineage>
</organism>
<accession>A0AAJ5BG63</accession>
<dbReference type="RefSeq" id="WP_074820556.1">
    <property type="nucleotide sequence ID" value="NZ_FOLW01000001.1"/>
</dbReference>
<dbReference type="PANTHER" id="PTHR43640">
    <property type="entry name" value="OS07G0260300 PROTEIN"/>
    <property type="match status" value="1"/>
</dbReference>
<sequence length="189" mass="21377">MGFTLDIGQQAPNFTLAGANGIVYSLRDFTAPNIVIAFICNHCPMVKGTMTRIVKLANKYEQISFVAINSNDDSHYSSDAFHYMSSFADAWGMKFPYLYDKKQEVVQAYGAIRTPHFFVFNESRQLVYRGRLDDFPRDESLATTHELEDALNSLTLGEVISAPITEPKGCTVKWAGKDEHWLPEEYCDL</sequence>
<dbReference type="Proteomes" id="UP000226420">
    <property type="component" value="Unassembled WGS sequence"/>
</dbReference>
<dbReference type="AlphaFoldDB" id="A0AAJ5BG63"/>
<dbReference type="InterPro" id="IPR013740">
    <property type="entry name" value="Redoxin"/>
</dbReference>
<evidence type="ECO:0000313" key="3">
    <source>
        <dbReference type="Proteomes" id="UP000226420"/>
    </source>
</evidence>